<dbReference type="Proteomes" id="UP000751190">
    <property type="component" value="Unassembled WGS sequence"/>
</dbReference>
<comment type="caution">
    <text evidence="3">The sequence shown here is derived from an EMBL/GenBank/DDBJ whole genome shotgun (WGS) entry which is preliminary data.</text>
</comment>
<dbReference type="EMBL" id="JAGTXO010000046">
    <property type="protein sequence ID" value="KAG8458965.1"/>
    <property type="molecule type" value="Genomic_DNA"/>
</dbReference>
<organism evidence="3 4">
    <name type="scientific">Diacronema lutheri</name>
    <name type="common">Unicellular marine alga</name>
    <name type="synonym">Monochrysis lutheri</name>
    <dbReference type="NCBI Taxonomy" id="2081491"/>
    <lineage>
        <taxon>Eukaryota</taxon>
        <taxon>Haptista</taxon>
        <taxon>Haptophyta</taxon>
        <taxon>Pavlovophyceae</taxon>
        <taxon>Pavlovales</taxon>
        <taxon>Pavlovaceae</taxon>
        <taxon>Diacronema</taxon>
    </lineage>
</organism>
<keyword evidence="2" id="KW-0472">Membrane</keyword>
<keyword evidence="2" id="KW-1133">Transmembrane helix</keyword>
<feature type="compositionally biased region" description="Low complexity" evidence="1">
    <location>
        <begin position="317"/>
        <end position="327"/>
    </location>
</feature>
<dbReference type="AlphaFoldDB" id="A0A8J5XFR7"/>
<evidence type="ECO:0008006" key="5">
    <source>
        <dbReference type="Google" id="ProtNLM"/>
    </source>
</evidence>
<name>A0A8J5XFR7_DIALT</name>
<feature type="transmembrane region" description="Helical" evidence="2">
    <location>
        <begin position="31"/>
        <end position="57"/>
    </location>
</feature>
<feature type="region of interest" description="Disordered" evidence="1">
    <location>
        <begin position="184"/>
        <end position="246"/>
    </location>
</feature>
<feature type="compositionally biased region" description="Basic and acidic residues" evidence="1">
    <location>
        <begin position="227"/>
        <end position="246"/>
    </location>
</feature>
<evidence type="ECO:0000313" key="3">
    <source>
        <dbReference type="EMBL" id="KAG8458965.1"/>
    </source>
</evidence>
<protein>
    <recommendedName>
        <fullName evidence="5">Amino acid transporter transmembrane domain-containing protein</fullName>
    </recommendedName>
</protein>
<feature type="transmembrane region" description="Helical" evidence="2">
    <location>
        <begin position="117"/>
        <end position="138"/>
    </location>
</feature>
<feature type="compositionally biased region" description="Low complexity" evidence="1">
    <location>
        <begin position="284"/>
        <end position="297"/>
    </location>
</feature>
<keyword evidence="4" id="KW-1185">Reference proteome</keyword>
<sequence>MRLAAVSATVFNLMIGTGAFCLPASAVGVPVPLALCVICALGVASAGTFLVVAVYSVGTLVQYQVSLGELLAPATRELFAACGARAAWLLAGANRCAVLLSAPLLLVGLLRFRDLPALTPASVVGVLAKAFSAALLVLRALDGSYAHGGVFHDGSAAAFAAAAAAATTAPAGALGGGARSAAARSARRARASRSRPAWRTRAPPCRSSRQAHGVHRCPPAAPPARVADVRSDVGDRRATRASVDHAPPKRRRWVGITVCCAPSSSAPSVVRAALERAPADAQEPARTTPAVGGAATAASPPTAAAAAALACGARARAPSRPHAASRAPARRVLRTRRSPSGSAMAAALEAALGAAHRGHTVLEANEQLSFTRAHMRSTARHVRKSPAPMCASRPRQSAAFRAAA</sequence>
<proteinExistence type="predicted"/>
<feature type="compositionally biased region" description="Basic residues" evidence="1">
    <location>
        <begin position="328"/>
        <end position="337"/>
    </location>
</feature>
<reference evidence="3" key="1">
    <citation type="submission" date="2021-05" db="EMBL/GenBank/DDBJ databases">
        <title>The genome of the haptophyte Pavlova lutheri (Diacronema luteri, Pavlovales) - a model for lipid biosynthesis in eukaryotic algae.</title>
        <authorList>
            <person name="Hulatt C.J."/>
            <person name="Posewitz M.C."/>
        </authorList>
    </citation>
    <scope>NUCLEOTIDE SEQUENCE</scope>
    <source>
        <strain evidence="3">NIVA-4/92</strain>
    </source>
</reference>
<feature type="region of interest" description="Disordered" evidence="1">
    <location>
        <begin position="380"/>
        <end position="404"/>
    </location>
</feature>
<gene>
    <name evidence="3" type="ORF">KFE25_004299</name>
</gene>
<accession>A0A8J5XFR7</accession>
<evidence type="ECO:0000313" key="4">
    <source>
        <dbReference type="Proteomes" id="UP000751190"/>
    </source>
</evidence>
<evidence type="ECO:0000256" key="2">
    <source>
        <dbReference type="SAM" id="Phobius"/>
    </source>
</evidence>
<feature type="compositionally biased region" description="Basic residues" evidence="1">
    <location>
        <begin position="185"/>
        <end position="198"/>
    </location>
</feature>
<feature type="region of interest" description="Disordered" evidence="1">
    <location>
        <begin position="317"/>
        <end position="339"/>
    </location>
</feature>
<keyword evidence="2" id="KW-0812">Transmembrane</keyword>
<feature type="transmembrane region" description="Helical" evidence="2">
    <location>
        <begin position="78"/>
        <end position="105"/>
    </location>
</feature>
<feature type="region of interest" description="Disordered" evidence="1">
    <location>
        <begin position="278"/>
        <end position="297"/>
    </location>
</feature>
<evidence type="ECO:0000256" key="1">
    <source>
        <dbReference type="SAM" id="MobiDB-lite"/>
    </source>
</evidence>